<feature type="compositionally biased region" description="Polar residues" evidence="6">
    <location>
        <begin position="352"/>
        <end position="362"/>
    </location>
</feature>
<dbReference type="STRING" id="1531966.A0A0A1T6F0"/>
<evidence type="ECO:0000256" key="6">
    <source>
        <dbReference type="SAM" id="MobiDB-lite"/>
    </source>
</evidence>
<comment type="subcellular location">
    <subcellularLocation>
        <location evidence="1">Membrane</location>
        <topology evidence="1">Multi-pass membrane protein</topology>
    </subcellularLocation>
</comment>
<dbReference type="AlphaFoldDB" id="A0A0A1T6F0"/>
<feature type="transmembrane region" description="Helical" evidence="7">
    <location>
        <begin position="129"/>
        <end position="157"/>
    </location>
</feature>
<dbReference type="OrthoDB" id="5342292at2759"/>
<evidence type="ECO:0000256" key="2">
    <source>
        <dbReference type="ARBA" id="ARBA00022692"/>
    </source>
</evidence>
<keyword evidence="10" id="KW-1185">Reference proteome</keyword>
<dbReference type="InterPro" id="IPR049326">
    <property type="entry name" value="Rhodopsin_dom_fungi"/>
</dbReference>
<protein>
    <recommendedName>
        <fullName evidence="8">Rhodopsin domain-containing protein</fullName>
    </recommendedName>
</protein>
<feature type="transmembrane region" description="Helical" evidence="7">
    <location>
        <begin position="39"/>
        <end position="61"/>
    </location>
</feature>
<keyword evidence="4 7" id="KW-0472">Membrane</keyword>
<feature type="transmembrane region" description="Helical" evidence="7">
    <location>
        <begin position="210"/>
        <end position="231"/>
    </location>
</feature>
<dbReference type="PANTHER" id="PTHR33048:SF152">
    <property type="entry name" value="INTEGRAL MEMBRANE PROTEIN"/>
    <property type="match status" value="1"/>
</dbReference>
<dbReference type="InterPro" id="IPR052337">
    <property type="entry name" value="SAT4-like"/>
</dbReference>
<evidence type="ECO:0000313" key="9">
    <source>
        <dbReference type="EMBL" id="CEJ81685.1"/>
    </source>
</evidence>
<dbReference type="Proteomes" id="UP000039046">
    <property type="component" value="Unassembled WGS sequence"/>
</dbReference>
<feature type="compositionally biased region" description="Polar residues" evidence="6">
    <location>
        <begin position="386"/>
        <end position="395"/>
    </location>
</feature>
<gene>
    <name evidence="9" type="ORF">VHEMI01801</name>
</gene>
<evidence type="ECO:0000256" key="4">
    <source>
        <dbReference type="ARBA" id="ARBA00023136"/>
    </source>
</evidence>
<feature type="transmembrane region" description="Helical" evidence="7">
    <location>
        <begin position="6"/>
        <end position="27"/>
    </location>
</feature>
<keyword evidence="2 7" id="KW-0812">Transmembrane</keyword>
<dbReference type="EMBL" id="CDHN01000001">
    <property type="protein sequence ID" value="CEJ81685.1"/>
    <property type="molecule type" value="Genomic_DNA"/>
</dbReference>
<dbReference type="PANTHER" id="PTHR33048">
    <property type="entry name" value="PTH11-LIKE INTEGRAL MEMBRANE PROTEIN (AFU_ORTHOLOGUE AFUA_5G11245)"/>
    <property type="match status" value="1"/>
</dbReference>
<feature type="transmembrane region" description="Helical" evidence="7">
    <location>
        <begin position="177"/>
        <end position="198"/>
    </location>
</feature>
<sequence length="403" mass="45167">MAMNAFGIEVWAKYGVAMFIMIVRFIVRWKMIGWRNFDGTDFWCVVSASCYTIVSTCDYLLSTPGYPTNIGLDEVTAMQVPDSQIPAIVVGSKIAHFSWTIYICMIFSFKGVMLCLFRKLGTDIWRQEILVRVTSVIVIVSWLASVLTHLLACLPIERFWQVKPYPGPLCTTRPQNYYVAGILNMVTDAMIIAIPMPMLWRLQVRLRRKLALGALFCSGIFIIICSVLRTIYSLSSLSDQETAEAWAGREGFVSMLVVSAPGLWPLVRNSKWFTSTDDRYNENDGSGKTGSKKHSTLASIRWPGSRNKRPRDPLDTDFMDEGYQLESSPPTRGMGSEGFEAHSRDNIASGDNRPSTITGTTKHGSDEELGMPITVTTEYTIHHETINPSTPNPDNATARRTGW</sequence>
<dbReference type="GO" id="GO:0016020">
    <property type="term" value="C:membrane"/>
    <property type="evidence" value="ECO:0007669"/>
    <property type="project" value="UniProtKB-SubCell"/>
</dbReference>
<organism evidence="9 10">
    <name type="scientific">[Torrubiella] hemipterigena</name>
    <dbReference type="NCBI Taxonomy" id="1531966"/>
    <lineage>
        <taxon>Eukaryota</taxon>
        <taxon>Fungi</taxon>
        <taxon>Dikarya</taxon>
        <taxon>Ascomycota</taxon>
        <taxon>Pezizomycotina</taxon>
        <taxon>Sordariomycetes</taxon>
        <taxon>Hypocreomycetidae</taxon>
        <taxon>Hypocreales</taxon>
        <taxon>Clavicipitaceae</taxon>
        <taxon>Clavicipitaceae incertae sedis</taxon>
        <taxon>'Torrubiella' clade</taxon>
    </lineage>
</organism>
<feature type="domain" description="Rhodopsin" evidence="8">
    <location>
        <begin position="24"/>
        <end position="268"/>
    </location>
</feature>
<dbReference type="HOGENOM" id="CLU_019101_0_0_1"/>
<evidence type="ECO:0000256" key="7">
    <source>
        <dbReference type="SAM" id="Phobius"/>
    </source>
</evidence>
<evidence type="ECO:0000313" key="10">
    <source>
        <dbReference type="Proteomes" id="UP000039046"/>
    </source>
</evidence>
<reference evidence="9 10" key="1">
    <citation type="journal article" date="2015" name="Genome Announc.">
        <title>Draft Genome Sequence and Gene Annotation of the Entomopathogenic Fungus Verticillium hemipterigenum.</title>
        <authorList>
            <person name="Horn F."/>
            <person name="Habel A."/>
            <person name="Scharf D.H."/>
            <person name="Dworschak J."/>
            <person name="Brakhage A.A."/>
            <person name="Guthke R."/>
            <person name="Hertweck C."/>
            <person name="Linde J."/>
        </authorList>
    </citation>
    <scope>NUCLEOTIDE SEQUENCE [LARGE SCALE GENOMIC DNA]</scope>
</reference>
<feature type="transmembrane region" description="Helical" evidence="7">
    <location>
        <begin position="99"/>
        <end position="117"/>
    </location>
</feature>
<comment type="similarity">
    <text evidence="5">Belongs to the SAT4 family.</text>
</comment>
<feature type="region of interest" description="Disordered" evidence="6">
    <location>
        <begin position="383"/>
        <end position="403"/>
    </location>
</feature>
<feature type="region of interest" description="Disordered" evidence="6">
    <location>
        <begin position="278"/>
        <end position="368"/>
    </location>
</feature>
<dbReference type="Pfam" id="PF20684">
    <property type="entry name" value="Fung_rhodopsin"/>
    <property type="match status" value="1"/>
</dbReference>
<evidence type="ECO:0000256" key="3">
    <source>
        <dbReference type="ARBA" id="ARBA00022989"/>
    </source>
</evidence>
<evidence type="ECO:0000259" key="8">
    <source>
        <dbReference type="Pfam" id="PF20684"/>
    </source>
</evidence>
<evidence type="ECO:0000256" key="1">
    <source>
        <dbReference type="ARBA" id="ARBA00004141"/>
    </source>
</evidence>
<name>A0A0A1T6F0_9HYPO</name>
<evidence type="ECO:0000256" key="5">
    <source>
        <dbReference type="ARBA" id="ARBA00038359"/>
    </source>
</evidence>
<keyword evidence="3 7" id="KW-1133">Transmembrane helix</keyword>
<accession>A0A0A1T6F0</accession>
<proteinExistence type="inferred from homology"/>